<proteinExistence type="predicted"/>
<dbReference type="STRING" id="145388.A0A0D2LUM8"/>
<dbReference type="PANTHER" id="PTHR15678">
    <property type="entry name" value="ANTIGEN MLAA-22-RELATED"/>
    <property type="match status" value="1"/>
</dbReference>
<dbReference type="EMBL" id="KK104877">
    <property type="protein sequence ID" value="KIY93306.1"/>
    <property type="molecule type" value="Genomic_DNA"/>
</dbReference>
<feature type="region of interest" description="Disordered" evidence="1">
    <location>
        <begin position="362"/>
        <end position="391"/>
    </location>
</feature>
<feature type="compositionally biased region" description="Low complexity" evidence="1">
    <location>
        <begin position="210"/>
        <end position="219"/>
    </location>
</feature>
<dbReference type="Proteomes" id="UP000054498">
    <property type="component" value="Unassembled WGS sequence"/>
</dbReference>
<reference evidence="2 3" key="1">
    <citation type="journal article" date="2013" name="BMC Genomics">
        <title>Reconstruction of the lipid metabolism for the microalga Monoraphidium neglectum from its genome sequence reveals characteristics suitable for biofuel production.</title>
        <authorList>
            <person name="Bogen C."/>
            <person name="Al-Dilaimi A."/>
            <person name="Albersmeier A."/>
            <person name="Wichmann J."/>
            <person name="Grundmann M."/>
            <person name="Rupp O."/>
            <person name="Lauersen K.J."/>
            <person name="Blifernez-Klassen O."/>
            <person name="Kalinowski J."/>
            <person name="Goesmann A."/>
            <person name="Mussgnug J.H."/>
            <person name="Kruse O."/>
        </authorList>
    </citation>
    <scope>NUCLEOTIDE SEQUENCE [LARGE SCALE GENOMIC DNA]</scope>
    <source>
        <strain evidence="2 3">SAG 48.87</strain>
    </source>
</reference>
<gene>
    <name evidence="2" type="ORF">MNEG_14656</name>
</gene>
<dbReference type="GeneID" id="25732240"/>
<feature type="compositionally biased region" description="Gly residues" evidence="1">
    <location>
        <begin position="176"/>
        <end position="197"/>
    </location>
</feature>
<dbReference type="AlphaFoldDB" id="A0A0D2LUM8"/>
<feature type="region of interest" description="Disordered" evidence="1">
    <location>
        <begin position="271"/>
        <end position="303"/>
    </location>
</feature>
<feature type="compositionally biased region" description="Low complexity" evidence="1">
    <location>
        <begin position="285"/>
        <end position="297"/>
    </location>
</feature>
<dbReference type="PANTHER" id="PTHR15678:SF6">
    <property type="entry name" value="BRIDGE-LIKE LIPID TRANSFER PROTEIN FAMILY MEMBER 2"/>
    <property type="match status" value="1"/>
</dbReference>
<protein>
    <submittedName>
        <fullName evidence="2">Uncharacterized protein</fullName>
    </submittedName>
</protein>
<accession>A0A0D2LUM8</accession>
<feature type="region of interest" description="Disordered" evidence="1">
    <location>
        <begin position="161"/>
        <end position="219"/>
    </location>
</feature>
<name>A0A0D2LUM8_9CHLO</name>
<dbReference type="KEGG" id="mng:MNEG_14656"/>
<dbReference type="RefSeq" id="XP_013892326.1">
    <property type="nucleotide sequence ID" value="XM_014036872.1"/>
</dbReference>
<dbReference type="InterPro" id="IPR045167">
    <property type="entry name" value="Hobbit"/>
</dbReference>
<organism evidence="2 3">
    <name type="scientific">Monoraphidium neglectum</name>
    <dbReference type="NCBI Taxonomy" id="145388"/>
    <lineage>
        <taxon>Eukaryota</taxon>
        <taxon>Viridiplantae</taxon>
        <taxon>Chlorophyta</taxon>
        <taxon>core chlorophytes</taxon>
        <taxon>Chlorophyceae</taxon>
        <taxon>CS clade</taxon>
        <taxon>Sphaeropleales</taxon>
        <taxon>Selenastraceae</taxon>
        <taxon>Monoraphidium</taxon>
    </lineage>
</organism>
<evidence type="ECO:0000313" key="3">
    <source>
        <dbReference type="Proteomes" id="UP000054498"/>
    </source>
</evidence>
<feature type="region of interest" description="Disordered" evidence="1">
    <location>
        <begin position="233"/>
        <end position="255"/>
    </location>
</feature>
<dbReference type="Pfam" id="PF10344">
    <property type="entry name" value="Hobbit"/>
    <property type="match status" value="1"/>
</dbReference>
<feature type="compositionally biased region" description="Basic residues" evidence="1">
    <location>
        <begin position="374"/>
        <end position="391"/>
    </location>
</feature>
<sequence>MKSIKPSTLQDILYQTVRDRDHTGTTKIQLGDATFMDPAQARRAGAERARRASAPSLPYHGAPCDAGDAEEAAEGAAAAAAAAAGVILAAWKPDSSWEEEQLVRIYAIHGALEPRHVVYEHIEVLVHPITVRLNAALASALQDYFQLRDEDARLARQSEYSRSILPPKPAGAGAAAPGGGAGGGGSASGTQDGGGEEGATSDADALPGPALSSRARSPAAPSIASLASSFTSGVPSAGGGGGPGSRLRGGGGGGGEEGAVIRYGALAARRRGGSLPATPRSEPGAAPAAAPAAPAAATPKRPSRALRFKHVRVNRLCARVTFEGPPISITDFGLVLDNRVYRNLDGGWRTVLNRTMVRRAAHALRPGRRDARASGRRAHDHNRRRPRRGPS</sequence>
<keyword evidence="3" id="KW-1185">Reference proteome</keyword>
<dbReference type="OrthoDB" id="552990at2759"/>
<feature type="compositionally biased region" description="Gly residues" evidence="1">
    <location>
        <begin position="236"/>
        <end position="255"/>
    </location>
</feature>
<evidence type="ECO:0000256" key="1">
    <source>
        <dbReference type="SAM" id="MobiDB-lite"/>
    </source>
</evidence>
<evidence type="ECO:0000313" key="2">
    <source>
        <dbReference type="EMBL" id="KIY93306.1"/>
    </source>
</evidence>